<name>X8DS02_9MYCO</name>
<dbReference type="Proteomes" id="UP000023351">
    <property type="component" value="Unassembled WGS sequence"/>
</dbReference>
<evidence type="ECO:0000313" key="3">
    <source>
        <dbReference type="Proteomes" id="UP000023351"/>
    </source>
</evidence>
<comment type="caution">
    <text evidence="2">The sequence shown here is derived from an EMBL/GenBank/DDBJ whole genome shotgun (WGS) entry which is preliminary data.</text>
</comment>
<reference evidence="2 3" key="1">
    <citation type="submission" date="2013-12" db="EMBL/GenBank/DDBJ databases">
        <authorList>
            <person name="Zelazny A."/>
            <person name="Olivier K."/>
            <person name="Holland S."/>
            <person name="Lenaerts A."/>
            <person name="Ordway D."/>
            <person name="DeGroote M.A."/>
            <person name="Parker T."/>
            <person name="Sizemore C."/>
            <person name="Tallon L.J."/>
            <person name="Sadzewicz L.K."/>
            <person name="Sengamalay N."/>
            <person name="Fraser C.M."/>
            <person name="Hine E."/>
            <person name="Shefchek K.A."/>
            <person name="Das S.P."/>
            <person name="Tettelin H."/>
        </authorList>
    </citation>
    <scope>NUCLEOTIDE SEQUENCE [LARGE SCALE GENOMIC DNA]</scope>
    <source>
        <strain evidence="2 3">1513</strain>
    </source>
</reference>
<dbReference type="AlphaFoldDB" id="X8DS02"/>
<proteinExistence type="predicted"/>
<organism evidence="2 3">
    <name type="scientific">Mycobacteroides abscessus subsp. bolletii 1513</name>
    <dbReference type="NCBI Taxonomy" id="1299321"/>
    <lineage>
        <taxon>Bacteria</taxon>
        <taxon>Bacillati</taxon>
        <taxon>Actinomycetota</taxon>
        <taxon>Actinomycetes</taxon>
        <taxon>Mycobacteriales</taxon>
        <taxon>Mycobacteriaceae</taxon>
        <taxon>Mycobacteroides</taxon>
        <taxon>Mycobacteroides abscessus</taxon>
    </lineage>
</organism>
<gene>
    <name evidence="2" type="ORF">I540_3173</name>
</gene>
<sequence length="74" mass="8363">MHNRETPKRRGVTLADITSMVRLPGRPATFVTCTADEEDTAREQAEREGGEYIPLPVPDPVWDWDNHRMSSPTA</sequence>
<dbReference type="PATRIC" id="fig|1299321.3.peg.3044"/>
<dbReference type="EMBL" id="JAOJ01000002">
    <property type="protein sequence ID" value="EUA71407.1"/>
    <property type="molecule type" value="Genomic_DNA"/>
</dbReference>
<evidence type="ECO:0000313" key="2">
    <source>
        <dbReference type="EMBL" id="EUA71407.1"/>
    </source>
</evidence>
<evidence type="ECO:0000256" key="1">
    <source>
        <dbReference type="SAM" id="MobiDB-lite"/>
    </source>
</evidence>
<protein>
    <submittedName>
        <fullName evidence="2">Uncharacterized protein</fullName>
    </submittedName>
</protein>
<feature type="region of interest" description="Disordered" evidence="1">
    <location>
        <begin position="45"/>
        <end position="74"/>
    </location>
</feature>
<accession>X8DS02</accession>